<dbReference type="GO" id="GO:0005634">
    <property type="term" value="C:nucleus"/>
    <property type="evidence" value="ECO:0007669"/>
    <property type="project" value="TreeGrafter"/>
</dbReference>
<dbReference type="PANTHER" id="PTHR28637:SF1">
    <property type="entry name" value="DNA REPLICATION FACTOR CDT1"/>
    <property type="match status" value="1"/>
</dbReference>
<dbReference type="Pfam" id="PF08839">
    <property type="entry name" value="CDT1"/>
    <property type="match status" value="1"/>
</dbReference>
<evidence type="ECO:0000256" key="1">
    <source>
        <dbReference type="ARBA" id="ARBA00008356"/>
    </source>
</evidence>
<feature type="region of interest" description="Disordered" evidence="3">
    <location>
        <begin position="565"/>
        <end position="617"/>
    </location>
</feature>
<evidence type="ECO:0000256" key="3">
    <source>
        <dbReference type="SAM" id="MobiDB-lite"/>
    </source>
</evidence>
<dbReference type="Pfam" id="PF16679">
    <property type="entry name" value="CDT1_C"/>
    <property type="match status" value="1"/>
</dbReference>
<dbReference type="SMART" id="SM01075">
    <property type="entry name" value="CDT1"/>
    <property type="match status" value="1"/>
</dbReference>
<reference evidence="5" key="2">
    <citation type="submission" date="2020-05" db="UniProtKB">
        <authorList>
            <consortium name="EnsemblMetazoa"/>
        </authorList>
    </citation>
    <scope>IDENTIFICATION</scope>
    <source>
        <strain evidence="5">A-37</strain>
    </source>
</reference>
<evidence type="ECO:0000256" key="2">
    <source>
        <dbReference type="ARBA" id="ARBA00023306"/>
    </source>
</evidence>
<sequence length="792" mass="88401">MSQPTVASYFNTRKRAAHDALGGAGRNKVLVVENLTAHTIGNLTNSSLNSDHQKLRFVVANDNNFTLKNIEIAGKDNGGGANANPDPLEMGRRITRTSRAIKRIGPVELDEKTKALLSSAQPKLVSFIKKGNLSPQKRVHTASPSKHPAVPEKKMASPKKDDNGGVAASVPAPVEFSPRNSLNNVTKAPTKATVTKKLQLGKDKDSMSLADIRNKLLQHPRLPELKTQLNNIQSGLDRMDRLRKERLEGKKPADSSVVSAKNLQQFSTIDVEVMVSPKKATISPSKLLRTPKKDASNSQSPSKNVTPKSVSALMSPIKDPSVGTPITASPKKLPAYQRFHNLVEAGTPTLQLPFKYRSLLELFKCTDTVCSMYHNRKEQITFKKLKPAVQRMARKNFFESHLAQIQFLFPTAFSLSQEMTKNYGSATKHETYQLVIRPNIEEDAEHAKKSEETDFLRTISKQSVNPQALLERYQHFRRLLLEKTKDAHEAFLLSLDPPLNIERKKIVRWHADFDLESCPDIEKAELPQPPNVEKFSSAREVLSTARNLFSCGTAMDRALARLEEKKKQDVAATASSTSQSTPATMENQKPVEIKEEIPSSSSSTSVPPAVTNDPTEHLLRNVPKALLEKIKAKQAAKALDQMTRRPSQEKEAMKYSRLPEIARHLRNVFVTERKNVLPLETPLVKIENSYRGKLTLQELEEHIRMIAQLVPFWLTLPEVRKVKYAKIAKDCDLSKVLGVLERKANEAVHENEPSTEPDTKRSLLTNFTAEKSSAIELNTSCDSSATFQMRSV</sequence>
<dbReference type="GO" id="GO:0000278">
    <property type="term" value="P:mitotic cell cycle"/>
    <property type="evidence" value="ECO:0007669"/>
    <property type="project" value="TreeGrafter"/>
</dbReference>
<reference evidence="6" key="1">
    <citation type="submission" date="2013-09" db="EMBL/GenBank/DDBJ databases">
        <title>The Genome Sequence of Anopheles culicifacies species A.</title>
        <authorList>
            <consortium name="The Broad Institute Genomics Platform"/>
            <person name="Neafsey D.E."/>
            <person name="Besansky N."/>
            <person name="Howell P."/>
            <person name="Walton C."/>
            <person name="Young S.K."/>
            <person name="Zeng Q."/>
            <person name="Gargeya S."/>
            <person name="Fitzgerald M."/>
            <person name="Haas B."/>
            <person name="Abouelleil A."/>
            <person name="Allen A.W."/>
            <person name="Alvarado L."/>
            <person name="Arachchi H.M."/>
            <person name="Berlin A.M."/>
            <person name="Chapman S.B."/>
            <person name="Gainer-Dewar J."/>
            <person name="Goldberg J."/>
            <person name="Griggs A."/>
            <person name="Gujja S."/>
            <person name="Hansen M."/>
            <person name="Howarth C."/>
            <person name="Imamovic A."/>
            <person name="Ireland A."/>
            <person name="Larimer J."/>
            <person name="McCowan C."/>
            <person name="Murphy C."/>
            <person name="Pearson M."/>
            <person name="Poon T.W."/>
            <person name="Priest M."/>
            <person name="Roberts A."/>
            <person name="Saif S."/>
            <person name="Shea T."/>
            <person name="Sisk P."/>
            <person name="Sykes S."/>
            <person name="Wortman J."/>
            <person name="Nusbaum C."/>
            <person name="Birren B."/>
        </authorList>
    </citation>
    <scope>NUCLEOTIDE SEQUENCE [LARGE SCALE GENOMIC DNA]</scope>
    <source>
        <strain evidence="6">A-37</strain>
    </source>
</reference>
<dbReference type="SUPFAM" id="SSF46785">
    <property type="entry name" value="Winged helix' DNA-binding domain"/>
    <property type="match status" value="1"/>
</dbReference>
<dbReference type="InterPro" id="IPR038090">
    <property type="entry name" value="Cdt1_C_WH_dom_sf"/>
</dbReference>
<dbReference type="GO" id="GO:0003677">
    <property type="term" value="F:DNA binding"/>
    <property type="evidence" value="ECO:0007669"/>
    <property type="project" value="InterPro"/>
</dbReference>
<dbReference type="CDD" id="cd08674">
    <property type="entry name" value="Cdt1_m"/>
    <property type="match status" value="1"/>
</dbReference>
<evidence type="ECO:0000259" key="4">
    <source>
        <dbReference type="SMART" id="SM01075"/>
    </source>
</evidence>
<dbReference type="STRING" id="139723.A0A182MVA3"/>
<dbReference type="InterPro" id="IPR045173">
    <property type="entry name" value="Cdt1"/>
</dbReference>
<accession>A0A182MVA3</accession>
<dbReference type="GO" id="GO:0071163">
    <property type="term" value="P:DNA replication preinitiation complex assembly"/>
    <property type="evidence" value="ECO:0007669"/>
    <property type="project" value="InterPro"/>
</dbReference>
<dbReference type="InterPro" id="IPR032054">
    <property type="entry name" value="Cdt1_C"/>
</dbReference>
<keyword evidence="6" id="KW-1185">Reference proteome</keyword>
<evidence type="ECO:0000313" key="5">
    <source>
        <dbReference type="EnsemblMetazoa" id="ACUA027102-PA"/>
    </source>
</evidence>
<evidence type="ECO:0000313" key="6">
    <source>
        <dbReference type="Proteomes" id="UP000075883"/>
    </source>
</evidence>
<dbReference type="Proteomes" id="UP000075883">
    <property type="component" value="Unassembled WGS sequence"/>
</dbReference>
<dbReference type="Gene3D" id="1.10.10.1420">
    <property type="entry name" value="DNA replication factor Cdt1, C-terminal WH domain"/>
    <property type="match status" value="1"/>
</dbReference>
<dbReference type="GO" id="GO:0070182">
    <property type="term" value="F:DNA polymerase binding"/>
    <property type="evidence" value="ECO:0007669"/>
    <property type="project" value="TreeGrafter"/>
</dbReference>
<proteinExistence type="inferred from homology"/>
<comment type="similarity">
    <text evidence="1">Belongs to the Cdt1 family.</text>
</comment>
<dbReference type="VEuPathDB" id="VectorBase:ACUA027102"/>
<dbReference type="GO" id="GO:0000076">
    <property type="term" value="P:DNA replication checkpoint signaling"/>
    <property type="evidence" value="ECO:0007669"/>
    <property type="project" value="TreeGrafter"/>
</dbReference>
<name>A0A182MVA3_9DIPT</name>
<feature type="compositionally biased region" description="Basic and acidic residues" evidence="3">
    <location>
        <begin position="149"/>
        <end position="163"/>
    </location>
</feature>
<dbReference type="EnsemblMetazoa" id="ACUA027102-RA">
    <property type="protein sequence ID" value="ACUA027102-PA"/>
    <property type="gene ID" value="ACUA027102"/>
</dbReference>
<feature type="region of interest" description="Disordered" evidence="3">
    <location>
        <begin position="134"/>
        <end position="185"/>
    </location>
</feature>
<feature type="region of interest" description="Disordered" evidence="3">
    <location>
        <begin position="284"/>
        <end position="311"/>
    </location>
</feature>
<keyword evidence="2" id="KW-0131">Cell cycle</keyword>
<dbReference type="CDD" id="cd08767">
    <property type="entry name" value="Cdt1_c"/>
    <property type="match status" value="1"/>
</dbReference>
<dbReference type="GO" id="GO:0030174">
    <property type="term" value="P:regulation of DNA-templated DNA replication initiation"/>
    <property type="evidence" value="ECO:0007669"/>
    <property type="project" value="InterPro"/>
</dbReference>
<feature type="compositionally biased region" description="Low complexity" evidence="3">
    <location>
        <begin position="571"/>
        <end position="584"/>
    </location>
</feature>
<dbReference type="PANTHER" id="PTHR28637">
    <property type="entry name" value="DNA REPLICATION FACTOR CDT1"/>
    <property type="match status" value="1"/>
</dbReference>
<organism evidence="5 6">
    <name type="scientific">Anopheles culicifacies</name>
    <dbReference type="NCBI Taxonomy" id="139723"/>
    <lineage>
        <taxon>Eukaryota</taxon>
        <taxon>Metazoa</taxon>
        <taxon>Ecdysozoa</taxon>
        <taxon>Arthropoda</taxon>
        <taxon>Hexapoda</taxon>
        <taxon>Insecta</taxon>
        <taxon>Pterygota</taxon>
        <taxon>Neoptera</taxon>
        <taxon>Endopterygota</taxon>
        <taxon>Diptera</taxon>
        <taxon>Nematocera</taxon>
        <taxon>Culicoidea</taxon>
        <taxon>Culicidae</taxon>
        <taxon>Anophelinae</taxon>
        <taxon>Anopheles</taxon>
        <taxon>culicifacies species complex</taxon>
    </lineage>
</organism>
<dbReference type="AlphaFoldDB" id="A0A182MVA3"/>
<protein>
    <recommendedName>
        <fullName evidence="4">CDT1 Geminin-binding domain-containing protein</fullName>
    </recommendedName>
</protein>
<feature type="compositionally biased region" description="Polar residues" evidence="3">
    <location>
        <begin position="296"/>
        <end position="309"/>
    </location>
</feature>
<dbReference type="EMBL" id="AXCM01004465">
    <property type="status" value="NOT_ANNOTATED_CDS"/>
    <property type="molecule type" value="Genomic_DNA"/>
</dbReference>
<feature type="domain" description="CDT1 Geminin-binding" evidence="4">
    <location>
        <begin position="352"/>
        <end position="528"/>
    </location>
</feature>
<dbReference type="InterPro" id="IPR014939">
    <property type="entry name" value="CDT1_Gemini-bd-like"/>
</dbReference>
<dbReference type="InterPro" id="IPR036390">
    <property type="entry name" value="WH_DNA-bd_sf"/>
</dbReference>